<dbReference type="EMBL" id="GADI01005400">
    <property type="protein sequence ID" value="JAA68408.1"/>
    <property type="molecule type" value="mRNA"/>
</dbReference>
<evidence type="ECO:0000256" key="1">
    <source>
        <dbReference type="ARBA" id="ARBA00004613"/>
    </source>
</evidence>
<feature type="compositionally biased region" description="Basic and acidic residues" evidence="6">
    <location>
        <begin position="1"/>
        <end position="10"/>
    </location>
</feature>
<proteinExistence type="evidence at transcript level"/>
<dbReference type="GO" id="GO:0005576">
    <property type="term" value="C:extracellular region"/>
    <property type="evidence" value="ECO:0007669"/>
    <property type="project" value="UniProtKB-SubCell"/>
</dbReference>
<dbReference type="AlphaFoldDB" id="A0A0K8RC15"/>
<name>A0A0K8RC15_IXORI</name>
<evidence type="ECO:0000256" key="5">
    <source>
        <dbReference type="ARBA" id="ARBA00034321"/>
    </source>
</evidence>
<accession>A0A0K8RC15</accession>
<comment type="similarity">
    <text evidence="5">Belongs to the salp15 family.</text>
</comment>
<organism evidence="7">
    <name type="scientific">Ixodes ricinus</name>
    <name type="common">Common tick</name>
    <name type="synonym">Acarus ricinus</name>
    <dbReference type="NCBI Taxonomy" id="34613"/>
    <lineage>
        <taxon>Eukaryota</taxon>
        <taxon>Metazoa</taxon>
        <taxon>Ecdysozoa</taxon>
        <taxon>Arthropoda</taxon>
        <taxon>Chelicerata</taxon>
        <taxon>Arachnida</taxon>
        <taxon>Acari</taxon>
        <taxon>Parasitiformes</taxon>
        <taxon>Ixodida</taxon>
        <taxon>Ixodoidea</taxon>
        <taxon>Ixodidae</taxon>
        <taxon>Ixodinae</taxon>
        <taxon>Ixodes</taxon>
    </lineage>
</organism>
<evidence type="ECO:0000256" key="2">
    <source>
        <dbReference type="ARBA" id="ARBA00022525"/>
    </source>
</evidence>
<feature type="region of interest" description="Disordered" evidence="6">
    <location>
        <begin position="1"/>
        <end position="40"/>
    </location>
</feature>
<keyword evidence="2" id="KW-0964">Secreted</keyword>
<keyword evidence="3" id="KW-0732">Signal</keyword>
<comment type="subcellular location">
    <subcellularLocation>
        <location evidence="1">Secreted</location>
    </subcellularLocation>
</comment>
<evidence type="ECO:0000256" key="3">
    <source>
        <dbReference type="ARBA" id="ARBA00022729"/>
    </source>
</evidence>
<sequence>MGSEGQEEKTVSNGEGSDNKEENTESKNEENRAPRTFADAAGLPPWIKNATDFLNRLLGICHNQNRFERIRNDTINWEECTFGCKHDTNGSPHIKRLPEGTPCGHGKVCDNQTCVAEPATLPSCR</sequence>
<evidence type="ECO:0000313" key="7">
    <source>
        <dbReference type="EMBL" id="JAA68408.1"/>
    </source>
</evidence>
<feature type="compositionally biased region" description="Basic and acidic residues" evidence="6">
    <location>
        <begin position="17"/>
        <end position="33"/>
    </location>
</feature>
<reference evidence="7" key="1">
    <citation type="submission" date="2012-12" db="EMBL/GenBank/DDBJ databases">
        <title>Identification and characterization of a phenylalanine ammonia-lyase gene family in Isatis indigotica Fort.</title>
        <authorList>
            <person name="Liu Q."/>
            <person name="Chen J."/>
            <person name="Zhou X."/>
            <person name="Di P."/>
            <person name="Xiao Y."/>
            <person name="Xuan H."/>
            <person name="Zhang L."/>
            <person name="Chen W."/>
        </authorList>
    </citation>
    <scope>NUCLEOTIDE SEQUENCE</scope>
    <source>
        <tissue evidence="7">Salivary gland</tissue>
    </source>
</reference>
<dbReference type="Pfam" id="PF12115">
    <property type="entry name" value="Salp15"/>
    <property type="match status" value="1"/>
</dbReference>
<keyword evidence="4" id="KW-0325">Glycoprotein</keyword>
<evidence type="ECO:0000256" key="6">
    <source>
        <dbReference type="SAM" id="MobiDB-lite"/>
    </source>
</evidence>
<protein>
    <submittedName>
        <fullName evidence="7">Putative ixodes 8-cys protein</fullName>
    </submittedName>
</protein>
<dbReference type="InterPro" id="IPR021971">
    <property type="entry name" value="Salp15"/>
</dbReference>
<evidence type="ECO:0000256" key="4">
    <source>
        <dbReference type="ARBA" id="ARBA00023180"/>
    </source>
</evidence>